<organism evidence="1 2">
    <name type="scientific">Araneus ventricosus</name>
    <name type="common">Orbweaver spider</name>
    <name type="synonym">Epeira ventricosa</name>
    <dbReference type="NCBI Taxonomy" id="182803"/>
    <lineage>
        <taxon>Eukaryota</taxon>
        <taxon>Metazoa</taxon>
        <taxon>Ecdysozoa</taxon>
        <taxon>Arthropoda</taxon>
        <taxon>Chelicerata</taxon>
        <taxon>Arachnida</taxon>
        <taxon>Araneae</taxon>
        <taxon>Araneomorphae</taxon>
        <taxon>Entelegynae</taxon>
        <taxon>Araneoidea</taxon>
        <taxon>Araneidae</taxon>
        <taxon>Araneus</taxon>
    </lineage>
</organism>
<dbReference type="Proteomes" id="UP000499080">
    <property type="component" value="Unassembled WGS sequence"/>
</dbReference>
<dbReference type="EMBL" id="BGPR01006728">
    <property type="protein sequence ID" value="GBN21399.1"/>
    <property type="molecule type" value="Genomic_DNA"/>
</dbReference>
<name>A0A4Y2M3U5_ARAVE</name>
<evidence type="ECO:0000313" key="1">
    <source>
        <dbReference type="EMBL" id="GBN21399.1"/>
    </source>
</evidence>
<proteinExistence type="predicted"/>
<comment type="caution">
    <text evidence="1">The sequence shown here is derived from an EMBL/GenBank/DDBJ whole genome shotgun (WGS) entry which is preliminary data.</text>
</comment>
<gene>
    <name evidence="1" type="ORF">AVEN_257218_1</name>
</gene>
<reference evidence="1 2" key="1">
    <citation type="journal article" date="2019" name="Sci. Rep.">
        <title>Orb-weaving spider Araneus ventricosus genome elucidates the spidroin gene catalogue.</title>
        <authorList>
            <person name="Kono N."/>
            <person name="Nakamura H."/>
            <person name="Ohtoshi R."/>
            <person name="Moran D.A.P."/>
            <person name="Shinohara A."/>
            <person name="Yoshida Y."/>
            <person name="Fujiwara M."/>
            <person name="Mori M."/>
            <person name="Tomita M."/>
            <person name="Arakawa K."/>
        </authorList>
    </citation>
    <scope>NUCLEOTIDE SEQUENCE [LARGE SCALE GENOMIC DNA]</scope>
</reference>
<sequence>MKNSSLLPPYISWHTPNTRQNLPTNKHQLPMDYKKSLVVLVWCCKFLLVSTTAETEADNSLLTRTIGDKNWHLFPDSLHQNGNSNDPSPQTEAIHDIYTVKGSDGDIRRLHYALDEHGLRANIYSKVSGHGPNIETNSLELEPRRWPTDNFNFNLEKFLSMRPTKQTSSFSNFEKLIFPEESPVPQGISINIPNLETKISAAVANTPSSISSKTIFSKFVPSNLQQIPYTGKTFGDKNSYGTNADNENTLKYQAPSVVSSLSYNRISEIPKTNGFFESQRIPKLAIQSYQHPSSSFNKFSYNASTNLSKNLTDISIIKTEEDDDISQSEVQKSSLNLEVFPRLQTKTSQPENEEHVESQYIQTKSPLNEPVLVFNLPKQTHADTKTNASKPIPLQPVLNDFTSTKMKTEIQPNYKYLSSTSFGSSPLSTIFDSNSYEGGPYYHYVMKIGKNSGDTVSDLIEKYFKLSNTHEQINEGKKRVFSGSTKNISESVKDAHAFNNITNPELKLKEQRLNSNENNNITNNIKNDELKLKDDRLDSNENNNITNNIKNDEFKLKEERLDSNENNNTILFSAADLNESFKAANLGNRPRKISQITIKEKISIGNEIHNISESVNEEIMKIVNDQVLSSPLVTKNNATDVVDELKIMPFQLVEIDEILDTSYSNDSSLNQVSYVLEEHTRKFTDSDSTTGFQSERFDNANRDIISANTTEIPFLKFSDIIPTTHRPNESKELHTLFDSVPTFNDSVNTVPEILLSDKLNGTLLNFENDELNGIFKAIPENSSALNDLISQVKSTKVSSADILLKNYENDSAASNTYYPDKSVINIMAKLNLLRPADEVILHNEISPHNSSHKEGRGLNSENSHPVLEMMIPKAEMNDFIMKINNTPVLISILHPELIESEIIPHGFTTQDGDQDFSNKYLESNNNSNFSGIFNNILNLIQPDSVKDSILSSSGPIYFSKQLN</sequence>
<keyword evidence="2" id="KW-1185">Reference proteome</keyword>
<dbReference type="AlphaFoldDB" id="A0A4Y2M3U5"/>
<evidence type="ECO:0000313" key="2">
    <source>
        <dbReference type="Proteomes" id="UP000499080"/>
    </source>
</evidence>
<protein>
    <submittedName>
        <fullName evidence="1">Uncharacterized protein</fullName>
    </submittedName>
</protein>
<accession>A0A4Y2M3U5</accession>